<gene>
    <name evidence="6" type="ORF">MEUPH1_LOCUS18186</name>
</gene>
<comment type="caution">
    <text evidence="6">The sequence shown here is derived from an EMBL/GenBank/DDBJ whole genome shotgun (WGS) entry which is preliminary data.</text>
</comment>
<evidence type="ECO:0000256" key="4">
    <source>
        <dbReference type="SAM" id="MobiDB-lite"/>
    </source>
</evidence>
<dbReference type="Gene3D" id="3.80.10.10">
    <property type="entry name" value="Ribonuclease Inhibitor"/>
    <property type="match status" value="1"/>
</dbReference>
<dbReference type="SMART" id="SM00368">
    <property type="entry name" value="LRR_RI"/>
    <property type="match status" value="8"/>
</dbReference>
<evidence type="ECO:0000256" key="2">
    <source>
        <dbReference type="ARBA" id="ARBA00022614"/>
    </source>
</evidence>
<dbReference type="Pfam" id="PF07834">
    <property type="entry name" value="RanGAP1_C"/>
    <property type="match status" value="1"/>
</dbReference>
<dbReference type="CDD" id="cd00116">
    <property type="entry name" value="LRR_RI"/>
    <property type="match status" value="1"/>
</dbReference>
<evidence type="ECO:0000256" key="1">
    <source>
        <dbReference type="ARBA" id="ARBA00022468"/>
    </source>
</evidence>
<keyword evidence="1" id="KW-0343">GTPase activation</keyword>
<dbReference type="GO" id="GO:0005096">
    <property type="term" value="F:GTPase activator activity"/>
    <property type="evidence" value="ECO:0007669"/>
    <property type="project" value="UniProtKB-KW"/>
</dbReference>
<evidence type="ECO:0000313" key="7">
    <source>
        <dbReference type="Proteomes" id="UP001160148"/>
    </source>
</evidence>
<dbReference type="SUPFAM" id="SSF52047">
    <property type="entry name" value="RNI-like"/>
    <property type="match status" value="1"/>
</dbReference>
<dbReference type="InterPro" id="IPR027038">
    <property type="entry name" value="RanGap"/>
</dbReference>
<dbReference type="GO" id="GO:0005829">
    <property type="term" value="C:cytosol"/>
    <property type="evidence" value="ECO:0007669"/>
    <property type="project" value="TreeGrafter"/>
</dbReference>
<dbReference type="Pfam" id="PF13516">
    <property type="entry name" value="LRR_6"/>
    <property type="match status" value="3"/>
</dbReference>
<feature type="region of interest" description="Disordered" evidence="4">
    <location>
        <begin position="335"/>
        <end position="373"/>
    </location>
</feature>
<dbReference type="GO" id="GO:0031267">
    <property type="term" value="F:small GTPase binding"/>
    <property type="evidence" value="ECO:0007669"/>
    <property type="project" value="TreeGrafter"/>
</dbReference>
<feature type="compositionally biased region" description="Acidic residues" evidence="4">
    <location>
        <begin position="343"/>
        <end position="367"/>
    </location>
</feature>
<accession>A0AAV0X5V6</accession>
<dbReference type="GO" id="GO:0048471">
    <property type="term" value="C:perinuclear region of cytoplasm"/>
    <property type="evidence" value="ECO:0007669"/>
    <property type="project" value="TreeGrafter"/>
</dbReference>
<keyword evidence="3" id="KW-0677">Repeat</keyword>
<dbReference type="GO" id="GO:0006913">
    <property type="term" value="P:nucleocytoplasmic transport"/>
    <property type="evidence" value="ECO:0007669"/>
    <property type="project" value="TreeGrafter"/>
</dbReference>
<keyword evidence="7" id="KW-1185">Reference proteome</keyword>
<dbReference type="AlphaFoldDB" id="A0AAV0X5V6"/>
<dbReference type="Gene3D" id="1.25.40.200">
    <property type="entry name" value="Ran-GTPase activating protein 1, C-terminal domain"/>
    <property type="match status" value="1"/>
</dbReference>
<organism evidence="6 7">
    <name type="scientific">Macrosiphum euphorbiae</name>
    <name type="common">potato aphid</name>
    <dbReference type="NCBI Taxonomy" id="13131"/>
    <lineage>
        <taxon>Eukaryota</taxon>
        <taxon>Metazoa</taxon>
        <taxon>Ecdysozoa</taxon>
        <taxon>Arthropoda</taxon>
        <taxon>Hexapoda</taxon>
        <taxon>Insecta</taxon>
        <taxon>Pterygota</taxon>
        <taxon>Neoptera</taxon>
        <taxon>Paraneoptera</taxon>
        <taxon>Hemiptera</taxon>
        <taxon>Sternorrhyncha</taxon>
        <taxon>Aphidomorpha</taxon>
        <taxon>Aphidoidea</taxon>
        <taxon>Aphididae</taxon>
        <taxon>Macrosiphini</taxon>
        <taxon>Macrosiphum</taxon>
    </lineage>
</organism>
<dbReference type="EMBL" id="CARXXK010000003">
    <property type="protein sequence ID" value="CAI6363204.1"/>
    <property type="molecule type" value="Genomic_DNA"/>
</dbReference>
<dbReference type="PANTHER" id="PTHR24113">
    <property type="entry name" value="RAN GTPASE-ACTIVATING PROTEIN 1"/>
    <property type="match status" value="1"/>
</dbReference>
<dbReference type="PANTHER" id="PTHR24113:SF12">
    <property type="entry name" value="RAN GTPASE-ACTIVATING PROTEIN 1"/>
    <property type="match status" value="1"/>
</dbReference>
<evidence type="ECO:0000313" key="6">
    <source>
        <dbReference type="EMBL" id="CAI6363204.1"/>
    </source>
</evidence>
<sequence>MEDMGLSFADQSLSLNSAEDAKTIVSAIEKCPCLVFLNLQGNTLGIDAAKEIGHAIAKHGSHLKHALWQDMFTGRLKSEIPIVLEHLSAGLLAANVRLSELDLSDNAFGPIGMQGLVKLLNSPVCYELQKLRLMNNGLGISGAKMLAKALIDNYNASVAAGTPFNLKVLIAGRNRLENEGIIALSQFFSLVKTMEEITIPQNGIYCKGILALSKSLLENPNLKVLDVQDNLLTVIGAEALANVLPKLKNLKHLNIADCLIKSKGALAIAEALNVHESLENLDVSYNEINGESGLILTKALCDKINLKGYNINGNRFGIETIDIITKALKESNKDNTLGSFSGDEGECSSDEENENAEESSTDTEDGDTSTSFADKTADISTSLANKTADLMKDMNVSEINLVKNSTDNVGFEILVDQLMDIAGRYQNANDKVTLDKCFELYKSAYTNATKELKFVDLTNLLLVKHGLIKSEDKKFQLRKDVGRCLDVLRIAVENKNVIPEPSQCVLSFMLKKKFSVQ</sequence>
<dbReference type="InterPro" id="IPR001611">
    <property type="entry name" value="Leu-rich_rpt"/>
</dbReference>
<dbReference type="GO" id="GO:0005634">
    <property type="term" value="C:nucleus"/>
    <property type="evidence" value="ECO:0007669"/>
    <property type="project" value="TreeGrafter"/>
</dbReference>
<dbReference type="InterPro" id="IPR009109">
    <property type="entry name" value="Ran_GTPase_activating_1_C"/>
</dbReference>
<dbReference type="GO" id="GO:0007165">
    <property type="term" value="P:signal transduction"/>
    <property type="evidence" value="ECO:0007669"/>
    <property type="project" value="InterPro"/>
</dbReference>
<evidence type="ECO:0000259" key="5">
    <source>
        <dbReference type="Pfam" id="PF07834"/>
    </source>
</evidence>
<name>A0AAV0X5V6_9HEMI</name>
<keyword evidence="2" id="KW-0433">Leucine-rich repeat</keyword>
<feature type="domain" description="Ran-GTPase activating protein 1 C-terminal" evidence="5">
    <location>
        <begin position="354"/>
        <end position="510"/>
    </location>
</feature>
<dbReference type="InterPro" id="IPR032675">
    <property type="entry name" value="LRR_dom_sf"/>
</dbReference>
<evidence type="ECO:0000256" key="3">
    <source>
        <dbReference type="ARBA" id="ARBA00022737"/>
    </source>
</evidence>
<reference evidence="6 7" key="1">
    <citation type="submission" date="2023-01" db="EMBL/GenBank/DDBJ databases">
        <authorList>
            <person name="Whitehead M."/>
        </authorList>
    </citation>
    <scope>NUCLEOTIDE SEQUENCE [LARGE SCALE GENOMIC DNA]</scope>
</reference>
<dbReference type="InterPro" id="IPR036720">
    <property type="entry name" value="RanGAP1_C_sf"/>
</dbReference>
<dbReference type="SUPFAM" id="SSF69099">
    <property type="entry name" value="Ran-GTPase activating protein 1 (RanGAP1), C-terminal domain"/>
    <property type="match status" value="1"/>
</dbReference>
<dbReference type="Proteomes" id="UP001160148">
    <property type="component" value="Unassembled WGS sequence"/>
</dbReference>
<proteinExistence type="predicted"/>
<protein>
    <recommendedName>
        <fullName evidence="5">Ran-GTPase activating protein 1 C-terminal domain-containing protein</fullName>
    </recommendedName>
</protein>